<organism evidence="1 2">
    <name type="scientific">Caerostris darwini</name>
    <dbReference type="NCBI Taxonomy" id="1538125"/>
    <lineage>
        <taxon>Eukaryota</taxon>
        <taxon>Metazoa</taxon>
        <taxon>Ecdysozoa</taxon>
        <taxon>Arthropoda</taxon>
        <taxon>Chelicerata</taxon>
        <taxon>Arachnida</taxon>
        <taxon>Araneae</taxon>
        <taxon>Araneomorphae</taxon>
        <taxon>Entelegynae</taxon>
        <taxon>Araneoidea</taxon>
        <taxon>Araneidae</taxon>
        <taxon>Caerostris</taxon>
    </lineage>
</organism>
<reference evidence="1 2" key="1">
    <citation type="submission" date="2021-06" db="EMBL/GenBank/DDBJ databases">
        <title>Caerostris darwini draft genome.</title>
        <authorList>
            <person name="Kono N."/>
            <person name="Arakawa K."/>
        </authorList>
    </citation>
    <scope>NUCLEOTIDE SEQUENCE [LARGE SCALE GENOMIC DNA]</scope>
</reference>
<evidence type="ECO:0000313" key="1">
    <source>
        <dbReference type="EMBL" id="GIY03715.1"/>
    </source>
</evidence>
<protein>
    <recommendedName>
        <fullName evidence="3">RNase H type-1 domain-containing protein</fullName>
    </recommendedName>
</protein>
<comment type="caution">
    <text evidence="1">The sequence shown here is derived from an EMBL/GenBank/DDBJ whole genome shotgun (WGS) entry which is preliminary data.</text>
</comment>
<evidence type="ECO:0008006" key="3">
    <source>
        <dbReference type="Google" id="ProtNLM"/>
    </source>
</evidence>
<name>A0AAV4Q3Y8_9ARAC</name>
<dbReference type="Proteomes" id="UP001054837">
    <property type="component" value="Unassembled WGS sequence"/>
</dbReference>
<accession>A0AAV4Q3Y8</accession>
<keyword evidence="2" id="KW-1185">Reference proteome</keyword>
<dbReference type="GO" id="GO:0003676">
    <property type="term" value="F:nucleic acid binding"/>
    <property type="evidence" value="ECO:0007669"/>
    <property type="project" value="InterPro"/>
</dbReference>
<sequence length="143" mass="16076">MDGLQFSTCVQPLSPPPPPLTLWKLITLYFLDLLSQVSKIQDYVATLLSANMETIYNRFPLDAWMHIYTEGPKVDINGSTRTGIFCEHFSHYLPLGTDKTTFDDEVEAIKVALIHLNVCPSLSEQFVIFSDSQAAILTIANCY</sequence>
<dbReference type="Gene3D" id="3.30.420.10">
    <property type="entry name" value="Ribonuclease H-like superfamily/Ribonuclease H"/>
    <property type="match status" value="1"/>
</dbReference>
<dbReference type="EMBL" id="BPLQ01003840">
    <property type="protein sequence ID" value="GIY03715.1"/>
    <property type="molecule type" value="Genomic_DNA"/>
</dbReference>
<evidence type="ECO:0000313" key="2">
    <source>
        <dbReference type="Proteomes" id="UP001054837"/>
    </source>
</evidence>
<dbReference type="AlphaFoldDB" id="A0AAV4Q3Y8"/>
<gene>
    <name evidence="1" type="ORF">CDAR_366371</name>
</gene>
<proteinExistence type="predicted"/>
<dbReference type="InterPro" id="IPR036397">
    <property type="entry name" value="RNaseH_sf"/>
</dbReference>